<dbReference type="EnsemblPlants" id="EMT30034">
    <property type="protein sequence ID" value="EMT30034"/>
    <property type="gene ID" value="F775_17830"/>
</dbReference>
<proteinExistence type="predicted"/>
<accession>M8C6Y6</accession>
<sequence>MDDYPIHMLIHGFEDAPRKLIDHLSESYDNQAAKSFFLAGWYSEDCSLWKSRRSLQRAIVEELNLGHLLPMFDKEDEDDDFRGIKIGSRLEIPRIGSEINASLRNERFLMIFHYGGEEVIDLAEYGIPNPKFGTYALGQLLWSGYGRFQLSERKDKLNSILPTIKHILLLEYVSLVRTLSR</sequence>
<evidence type="ECO:0000313" key="1">
    <source>
        <dbReference type="EnsemblPlants" id="EMT30034"/>
    </source>
</evidence>
<organism evidence="1">
    <name type="scientific">Aegilops tauschii</name>
    <name type="common">Tausch's goatgrass</name>
    <name type="synonym">Aegilops squarrosa</name>
    <dbReference type="NCBI Taxonomy" id="37682"/>
    <lineage>
        <taxon>Eukaryota</taxon>
        <taxon>Viridiplantae</taxon>
        <taxon>Streptophyta</taxon>
        <taxon>Embryophyta</taxon>
        <taxon>Tracheophyta</taxon>
        <taxon>Spermatophyta</taxon>
        <taxon>Magnoliopsida</taxon>
        <taxon>Liliopsida</taxon>
        <taxon>Poales</taxon>
        <taxon>Poaceae</taxon>
        <taxon>BOP clade</taxon>
        <taxon>Pooideae</taxon>
        <taxon>Triticodae</taxon>
        <taxon>Triticeae</taxon>
        <taxon>Triticinae</taxon>
        <taxon>Aegilops</taxon>
    </lineage>
</organism>
<protein>
    <submittedName>
        <fullName evidence="1">Uncharacterized protein</fullName>
    </submittedName>
</protein>
<dbReference type="AlphaFoldDB" id="M8C6Y6"/>
<name>M8C6Y6_AEGTA</name>
<reference evidence="1" key="1">
    <citation type="submission" date="2015-06" db="UniProtKB">
        <authorList>
            <consortium name="EnsemblPlants"/>
        </authorList>
    </citation>
    <scope>IDENTIFICATION</scope>
</reference>